<proteinExistence type="predicted"/>
<accession>A0AAX7ST81</accession>
<keyword evidence="2" id="KW-1185">Reference proteome</keyword>
<dbReference type="Proteomes" id="UP000265100">
    <property type="component" value="Chromosome 4"/>
</dbReference>
<reference evidence="1" key="3">
    <citation type="submission" date="2025-08" db="UniProtKB">
        <authorList>
            <consortium name="Ensembl"/>
        </authorList>
    </citation>
    <scope>IDENTIFICATION</scope>
</reference>
<dbReference type="AlphaFoldDB" id="A0AAX7ST81"/>
<reference evidence="1 2" key="1">
    <citation type="submission" date="2018-05" db="EMBL/GenBank/DDBJ databases">
        <authorList>
            <person name="Datahose"/>
        </authorList>
    </citation>
    <scope>NUCLEOTIDE SEQUENCE</scope>
</reference>
<reference evidence="2" key="2">
    <citation type="submission" date="2023-03" db="EMBL/GenBank/DDBJ databases">
        <authorList>
            <consortium name="Wellcome Sanger Institute Data Sharing"/>
        </authorList>
    </citation>
    <scope>NUCLEOTIDE SEQUENCE [LARGE SCALE GENOMIC DNA]</scope>
</reference>
<reference evidence="1" key="4">
    <citation type="submission" date="2025-09" db="UniProtKB">
        <authorList>
            <consortium name="Ensembl"/>
        </authorList>
    </citation>
    <scope>IDENTIFICATION</scope>
</reference>
<protein>
    <submittedName>
        <fullName evidence="1">Uncharacterized protein</fullName>
    </submittedName>
</protein>
<evidence type="ECO:0000313" key="1">
    <source>
        <dbReference type="Ensembl" id="ENSACLP00000047677.1"/>
    </source>
</evidence>
<sequence>MNLQEAKVHLCSSFSVLTPDHLLGGSQGFVKVSPEALWAIPKQLQTPISSLETTLVKNSPRLKPAMNWKMLIHQCLCPLRFQPRKKLLFAAVHMDEPNASWRKVL</sequence>
<evidence type="ECO:0000313" key="2">
    <source>
        <dbReference type="Proteomes" id="UP000265100"/>
    </source>
</evidence>
<name>A0AAX7ST81_ASTCA</name>
<dbReference type="Ensembl" id="ENSACLT00000061670.1">
    <property type="protein sequence ID" value="ENSACLP00000047677.1"/>
    <property type="gene ID" value="ENSACLG00000031324.1"/>
</dbReference>
<organism evidence="1 2">
    <name type="scientific">Astatotilapia calliptera</name>
    <name type="common">Eastern happy</name>
    <name type="synonym">Chromis callipterus</name>
    <dbReference type="NCBI Taxonomy" id="8154"/>
    <lineage>
        <taxon>Eukaryota</taxon>
        <taxon>Metazoa</taxon>
        <taxon>Chordata</taxon>
        <taxon>Craniata</taxon>
        <taxon>Vertebrata</taxon>
        <taxon>Euteleostomi</taxon>
        <taxon>Actinopterygii</taxon>
        <taxon>Neopterygii</taxon>
        <taxon>Teleostei</taxon>
        <taxon>Neoteleostei</taxon>
        <taxon>Acanthomorphata</taxon>
        <taxon>Ovalentaria</taxon>
        <taxon>Cichlomorphae</taxon>
        <taxon>Cichliformes</taxon>
        <taxon>Cichlidae</taxon>
        <taxon>African cichlids</taxon>
        <taxon>Pseudocrenilabrinae</taxon>
        <taxon>Haplochromini</taxon>
        <taxon>Astatotilapia</taxon>
    </lineage>
</organism>